<keyword evidence="10" id="KW-1185">Reference proteome</keyword>
<evidence type="ECO:0000313" key="10">
    <source>
        <dbReference type="Proteomes" id="UP001244011"/>
    </source>
</evidence>
<comment type="similarity">
    <text evidence="1 6">Belongs to the ATG17 family.</text>
</comment>
<keyword evidence="3 6" id="KW-0963">Cytoplasm</keyword>
<dbReference type="Pfam" id="PF04108">
    <property type="entry name" value="ATG17_like"/>
    <property type="match status" value="1"/>
</dbReference>
<evidence type="ECO:0000256" key="3">
    <source>
        <dbReference type="ARBA" id="ARBA00022490"/>
    </source>
</evidence>
<comment type="subcellular location">
    <subcellularLocation>
        <location evidence="6">Cytoplasm</location>
    </subcellularLocation>
    <subcellularLocation>
        <location evidence="6">Preautophagosomal structure membrane</location>
        <topology evidence="6">Peripheral membrane protein</topology>
    </subcellularLocation>
</comment>
<evidence type="ECO:0000256" key="4">
    <source>
        <dbReference type="ARBA" id="ARBA00023006"/>
    </source>
</evidence>
<comment type="function">
    <text evidence="6">Autophagy-specific protein that functions in response to autophagy-inducing signals as a scaffold to recruit other ATG proteins to organize preautophagosomal structure (PAS) formation. Modulates the timing and magnitude of the autophagy response, such as the size of the sequestering vesicles. Plays particularly a role in pexophagy and nucleophagy.</text>
</comment>
<reference evidence="9" key="1">
    <citation type="submission" date="2023-06" db="EMBL/GenBank/DDBJ databases">
        <title>Genome-scale phylogeny and comparative genomics of the fungal order Sordariales.</title>
        <authorList>
            <consortium name="Lawrence Berkeley National Laboratory"/>
            <person name="Hensen N."/>
            <person name="Bonometti L."/>
            <person name="Westerberg I."/>
            <person name="Brannstrom I.O."/>
            <person name="Guillou S."/>
            <person name="Cros-Aarteil S."/>
            <person name="Calhoun S."/>
            <person name="Haridas S."/>
            <person name="Kuo A."/>
            <person name="Mondo S."/>
            <person name="Pangilinan J."/>
            <person name="Riley R."/>
            <person name="Labutti K."/>
            <person name="Andreopoulos B."/>
            <person name="Lipzen A."/>
            <person name="Chen C."/>
            <person name="Yanf M."/>
            <person name="Daum C."/>
            <person name="Ng V."/>
            <person name="Clum A."/>
            <person name="Steindorff A."/>
            <person name="Ohm R."/>
            <person name="Martin F."/>
            <person name="Silar P."/>
            <person name="Natvig D."/>
            <person name="Lalanne C."/>
            <person name="Gautier V."/>
            <person name="Ament-Velasquez S.L."/>
            <person name="Kruys A."/>
            <person name="Hutchinson M.I."/>
            <person name="Powell A.J."/>
            <person name="Barry K."/>
            <person name="Miller A.N."/>
            <person name="Grigoriev I.V."/>
            <person name="Debuchy R."/>
            <person name="Gladieux P."/>
            <person name="Thoren M.H."/>
            <person name="Johannesson H."/>
        </authorList>
    </citation>
    <scope>NUCLEOTIDE SEQUENCE</scope>
    <source>
        <strain evidence="9">8032-3</strain>
    </source>
</reference>
<evidence type="ECO:0000256" key="2">
    <source>
        <dbReference type="ARBA" id="ARBA00013806"/>
    </source>
</evidence>
<dbReference type="GO" id="GO:0000045">
    <property type="term" value="P:autophagosome assembly"/>
    <property type="evidence" value="ECO:0007669"/>
    <property type="project" value="TreeGrafter"/>
</dbReference>
<dbReference type="GO" id="GO:0030295">
    <property type="term" value="F:protein kinase activator activity"/>
    <property type="evidence" value="ECO:0007669"/>
    <property type="project" value="TreeGrafter"/>
</dbReference>
<accession>A0AAJ0BS30</accession>
<evidence type="ECO:0000313" key="9">
    <source>
        <dbReference type="EMBL" id="KAK1763449.1"/>
    </source>
</evidence>
<name>A0AAJ0BS30_9PEZI</name>
<dbReference type="InterPro" id="IPR007240">
    <property type="entry name" value="Atg17"/>
</dbReference>
<organism evidence="9 10">
    <name type="scientific">Phialemonium atrogriseum</name>
    <dbReference type="NCBI Taxonomy" id="1093897"/>
    <lineage>
        <taxon>Eukaryota</taxon>
        <taxon>Fungi</taxon>
        <taxon>Dikarya</taxon>
        <taxon>Ascomycota</taxon>
        <taxon>Pezizomycotina</taxon>
        <taxon>Sordariomycetes</taxon>
        <taxon>Sordariomycetidae</taxon>
        <taxon>Cephalothecales</taxon>
        <taxon>Cephalothecaceae</taxon>
        <taxon>Phialemonium</taxon>
    </lineage>
</organism>
<comment type="caution">
    <text evidence="9">The sequence shown here is derived from an EMBL/GenBank/DDBJ whole genome shotgun (WGS) entry which is preliminary data.</text>
</comment>
<proteinExistence type="inferred from homology"/>
<evidence type="ECO:0000259" key="8">
    <source>
        <dbReference type="Pfam" id="PF04108"/>
    </source>
</evidence>
<dbReference type="PANTHER" id="PTHR28005:SF1">
    <property type="entry name" value="AUTOPHAGY-RELATED PROTEIN 17"/>
    <property type="match status" value="1"/>
</dbReference>
<dbReference type="EMBL" id="MU839027">
    <property type="protein sequence ID" value="KAK1763449.1"/>
    <property type="molecule type" value="Genomic_DNA"/>
</dbReference>
<dbReference type="AlphaFoldDB" id="A0AAJ0BS30"/>
<dbReference type="GO" id="GO:0034727">
    <property type="term" value="P:piecemeal microautophagy of the nucleus"/>
    <property type="evidence" value="ECO:0007669"/>
    <property type="project" value="TreeGrafter"/>
</dbReference>
<sequence>MANSPSPASSSRLPRSRPASIDDRAHSPTSSSDIPVEVLVEHLLAAKRSLSSITLVLRANDLTTHARRLHEEAVVLSAQTAFLRRGVGEQVRILLRLRRGMARAYEAGRREFRGLLRTLDAADGRLEGTLATLRGTVVESIFRPEGEEPKSLIDFVDENSVDRVRDALKESVAELQAAETSFDGDLLRFDNDLRALNKAMSPSASDPTSDTPSDLAAYQPIPHLLASLTTHSHAMAEHLSSLTRHFDMCVTAVRATEGGAALALRKAADEVTHADGGGEAVSISGVMAERETRGGLGSSDADLDPRERAEVAQVVVQDAPEVDEVVAELEAAVRRVEADFCALRGRADRVRAAHSRTAAAFRALDDVGSRLRGYAAAEAEHAQRREAERGAVAGALGEMEQLRLFYEGYVGAYESLTLEVERRRLVEEKIRGILRKARDGVHRLVEADRREREVFRQEIGDFLPTDLWVGMDGPLQRWDLVPVDDAAEAGGSKPGLGDDPGLDRRGEADTARERFGRGKGKGKGVESR</sequence>
<gene>
    <name evidence="9" type="ORF">QBC33DRAFT_598294</name>
</gene>
<feature type="region of interest" description="Disordered" evidence="7">
    <location>
        <begin position="486"/>
        <end position="528"/>
    </location>
</feature>
<feature type="compositionally biased region" description="Basic and acidic residues" evidence="7">
    <location>
        <begin position="501"/>
        <end position="516"/>
    </location>
</feature>
<evidence type="ECO:0000256" key="7">
    <source>
        <dbReference type="SAM" id="MobiDB-lite"/>
    </source>
</evidence>
<dbReference type="GO" id="GO:0060090">
    <property type="term" value="F:molecular adaptor activity"/>
    <property type="evidence" value="ECO:0007669"/>
    <property type="project" value="TreeGrafter"/>
</dbReference>
<feature type="compositionally biased region" description="Low complexity" evidence="7">
    <location>
        <begin position="1"/>
        <end position="19"/>
    </location>
</feature>
<dbReference type="PANTHER" id="PTHR28005">
    <property type="entry name" value="AUTOPHAGY-RELATED PROTEIN 17"/>
    <property type="match status" value="1"/>
</dbReference>
<feature type="domain" description="Autophagy protein ATG17-like" evidence="8">
    <location>
        <begin position="49"/>
        <end position="463"/>
    </location>
</feature>
<dbReference type="InterPro" id="IPR045326">
    <property type="entry name" value="ATG17-like_dom"/>
</dbReference>
<evidence type="ECO:0000256" key="1">
    <source>
        <dbReference type="ARBA" id="ARBA00006259"/>
    </source>
</evidence>
<keyword evidence="4 6" id="KW-0072">Autophagy</keyword>
<dbReference type="GeneID" id="85315149"/>
<dbReference type="GO" id="GO:0034045">
    <property type="term" value="C:phagophore assembly site membrane"/>
    <property type="evidence" value="ECO:0007669"/>
    <property type="project" value="UniProtKB-SubCell"/>
</dbReference>
<feature type="region of interest" description="Disordered" evidence="7">
    <location>
        <begin position="1"/>
        <end position="31"/>
    </location>
</feature>
<dbReference type="GO" id="GO:1990316">
    <property type="term" value="C:Atg1/ULK1 kinase complex"/>
    <property type="evidence" value="ECO:0007669"/>
    <property type="project" value="TreeGrafter"/>
</dbReference>
<dbReference type="Proteomes" id="UP001244011">
    <property type="component" value="Unassembled WGS sequence"/>
</dbReference>
<evidence type="ECO:0000256" key="5">
    <source>
        <dbReference type="ARBA" id="ARBA00023136"/>
    </source>
</evidence>
<evidence type="ECO:0000256" key="6">
    <source>
        <dbReference type="RuleBase" id="RU368080"/>
    </source>
</evidence>
<protein>
    <recommendedName>
        <fullName evidence="2 6">Autophagy-related protein 17</fullName>
    </recommendedName>
</protein>
<dbReference type="GO" id="GO:0000422">
    <property type="term" value="P:autophagy of mitochondrion"/>
    <property type="evidence" value="ECO:0007669"/>
    <property type="project" value="TreeGrafter"/>
</dbReference>
<keyword evidence="5" id="KW-0472">Membrane</keyword>
<dbReference type="RefSeq" id="XP_060279662.1">
    <property type="nucleotide sequence ID" value="XM_060431962.1"/>
</dbReference>